<organism evidence="2 3">
    <name type="scientific">Staphylococcus aureus</name>
    <dbReference type="NCBI Taxonomy" id="1280"/>
    <lineage>
        <taxon>Bacteria</taxon>
        <taxon>Bacillati</taxon>
        <taxon>Bacillota</taxon>
        <taxon>Bacilli</taxon>
        <taxon>Bacillales</taxon>
        <taxon>Staphylococcaceae</taxon>
        <taxon>Staphylococcus</taxon>
    </lineage>
</organism>
<sequence>MEYKKILIRLLIAFAVLFSSDFTYQ</sequence>
<dbReference type="EMBL" id="RQTF01000344">
    <property type="protein sequence ID" value="RZI04660.1"/>
    <property type="molecule type" value="Genomic_DNA"/>
</dbReference>
<dbReference type="AlphaFoldDB" id="A0AB37XRM9"/>
<protein>
    <submittedName>
        <fullName evidence="2">CHAP domain-containing protein</fullName>
    </submittedName>
</protein>
<evidence type="ECO:0000313" key="3">
    <source>
        <dbReference type="Proteomes" id="UP000294017"/>
    </source>
</evidence>
<name>A0AB37XRM9_STAAU</name>
<reference evidence="2 3" key="1">
    <citation type="submission" date="2018-11" db="EMBL/GenBank/DDBJ databases">
        <title>Genomic profiling of Staphylococcus species from a Poultry farm system in KwaZulu-Natal, South Africa.</title>
        <authorList>
            <person name="Amoako D.G."/>
            <person name="Somboro A.M."/>
            <person name="Abia A.L.K."/>
            <person name="Bester L.A."/>
            <person name="Essack S.Y."/>
        </authorList>
    </citation>
    <scope>NUCLEOTIDE SEQUENCE [LARGE SCALE GENOMIC DNA]</scope>
    <source>
        <strain evidence="2 3">SA12</strain>
    </source>
</reference>
<comment type="caution">
    <text evidence="2">The sequence shown here is derived from an EMBL/GenBank/DDBJ whole genome shotgun (WGS) entry which is preliminary data.</text>
</comment>
<accession>A0AB37XRM9</accession>
<keyword evidence="1" id="KW-1133">Transmembrane helix</keyword>
<keyword evidence="1" id="KW-0472">Membrane</keyword>
<dbReference type="Proteomes" id="UP000294017">
    <property type="component" value="Unassembled WGS sequence"/>
</dbReference>
<keyword evidence="1" id="KW-0812">Transmembrane</keyword>
<gene>
    <name evidence="2" type="ORF">EIH03_14295</name>
</gene>
<proteinExistence type="predicted"/>
<evidence type="ECO:0000313" key="2">
    <source>
        <dbReference type="EMBL" id="RZI04660.1"/>
    </source>
</evidence>
<feature type="non-terminal residue" evidence="2">
    <location>
        <position position="25"/>
    </location>
</feature>
<feature type="transmembrane region" description="Helical" evidence="1">
    <location>
        <begin position="6"/>
        <end position="24"/>
    </location>
</feature>
<evidence type="ECO:0000256" key="1">
    <source>
        <dbReference type="SAM" id="Phobius"/>
    </source>
</evidence>